<dbReference type="InterPro" id="IPR039245">
    <property type="entry name" value="TYSND1/DEG15"/>
</dbReference>
<organism evidence="1 2">
    <name type="scientific">Mya arenaria</name>
    <name type="common">Soft-shell clam</name>
    <dbReference type="NCBI Taxonomy" id="6604"/>
    <lineage>
        <taxon>Eukaryota</taxon>
        <taxon>Metazoa</taxon>
        <taxon>Spiralia</taxon>
        <taxon>Lophotrochozoa</taxon>
        <taxon>Mollusca</taxon>
        <taxon>Bivalvia</taxon>
        <taxon>Autobranchia</taxon>
        <taxon>Heteroconchia</taxon>
        <taxon>Euheterodonta</taxon>
        <taxon>Imparidentia</taxon>
        <taxon>Neoheterodontei</taxon>
        <taxon>Myida</taxon>
        <taxon>Myoidea</taxon>
        <taxon>Myidae</taxon>
        <taxon>Mya</taxon>
    </lineage>
</organism>
<proteinExistence type="predicted"/>
<dbReference type="SUPFAM" id="SSF50494">
    <property type="entry name" value="Trypsin-like serine proteases"/>
    <property type="match status" value="1"/>
</dbReference>
<dbReference type="Proteomes" id="UP001164746">
    <property type="component" value="Chromosome 4"/>
</dbReference>
<name>A0ABY7E095_MYAAR</name>
<dbReference type="PANTHER" id="PTHR21004">
    <property type="entry name" value="SERINE PROTEASE-RELATED"/>
    <property type="match status" value="1"/>
</dbReference>
<dbReference type="PANTHER" id="PTHR21004:SF0">
    <property type="entry name" value="PEROXISOMAL LEADER PEPTIDE-PROCESSING PROTEASE"/>
    <property type="match status" value="1"/>
</dbReference>
<evidence type="ECO:0000313" key="2">
    <source>
        <dbReference type="Proteomes" id="UP001164746"/>
    </source>
</evidence>
<feature type="non-terminal residue" evidence="1">
    <location>
        <position position="1"/>
    </location>
</feature>
<dbReference type="Gene3D" id="2.40.10.10">
    <property type="entry name" value="Trypsin-like serine proteases"/>
    <property type="match status" value="1"/>
</dbReference>
<reference evidence="1" key="1">
    <citation type="submission" date="2022-11" db="EMBL/GenBank/DDBJ databases">
        <title>Centuries of genome instability and evolution in soft-shell clam transmissible cancer (bioRxiv).</title>
        <authorList>
            <person name="Hart S.F.M."/>
            <person name="Yonemitsu M.A."/>
            <person name="Giersch R.M."/>
            <person name="Beal B.F."/>
            <person name="Arriagada G."/>
            <person name="Davis B.W."/>
            <person name="Ostrander E.A."/>
            <person name="Goff S.P."/>
            <person name="Metzger M.J."/>
        </authorList>
    </citation>
    <scope>NUCLEOTIDE SEQUENCE</scope>
    <source>
        <strain evidence="1">MELC-2E11</strain>
        <tissue evidence="1">Siphon/mantle</tissue>
    </source>
</reference>
<dbReference type="InterPro" id="IPR009003">
    <property type="entry name" value="Peptidase_S1_PA"/>
</dbReference>
<dbReference type="InterPro" id="IPR043504">
    <property type="entry name" value="Peptidase_S1_PA_chymotrypsin"/>
</dbReference>
<sequence length="407" mass="45366">IQNKIMEQAQDPPAPYLQMCTILACPRNAEGKTEGTTSGILIDPCQGLVLTHASLLYPLHEHFSPELLRNLENHGSSLVGTKLFKYHVDIEVTLPNMSLVDGGANKLVSNSDKSLYTVLSSSTAESVKSVGQYHGRVKLVFEAKRLKDVIRKLLPKDQWQFEQDDNGSLSIAENKKEIKKNEYFYYTLLPCFVLIKLTDYHPTHNSLIFRDAKDNKVGDPVEICATPFGSMSPEVFLNSCSRGIISKIAGPGRVLMMTDARCVPGCEGGGLFFVHKNKRLLYQADFKRKTTKIKTMLSMAVSISVGANWGSGIILDQHRGIYLTCSHVLKGVEYQKNVIVQNEASDEKTQSSIVFRSVPGRQFDVAVVQSEVTVHDTPGWEKHIVFEYAEPVEGNIIMIFLGTIYCF</sequence>
<keyword evidence="2" id="KW-1185">Reference proteome</keyword>
<evidence type="ECO:0000313" key="1">
    <source>
        <dbReference type="EMBL" id="WAR01834.1"/>
    </source>
</evidence>
<accession>A0ABY7E095</accession>
<dbReference type="EMBL" id="CP111015">
    <property type="protein sequence ID" value="WAR01834.1"/>
    <property type="molecule type" value="Genomic_DNA"/>
</dbReference>
<gene>
    <name evidence="1" type="ORF">MAR_008392</name>
</gene>
<protein>
    <submittedName>
        <fullName evidence="1">TYSD1-like protein</fullName>
    </submittedName>
</protein>